<evidence type="ECO:0000256" key="2">
    <source>
        <dbReference type="ARBA" id="ARBA00022515"/>
    </source>
</evidence>
<dbReference type="RefSeq" id="WP_167226532.1">
    <property type="nucleotide sequence ID" value="NZ_VUYU01000011.1"/>
</dbReference>
<keyword evidence="4" id="KW-0548">Nucleotidyltransferase</keyword>
<dbReference type="Pfam" id="PF13362">
    <property type="entry name" value="Toprim_3"/>
    <property type="match status" value="1"/>
</dbReference>
<dbReference type="Pfam" id="PF08273">
    <property type="entry name" value="Zn_Ribbon_Prim"/>
    <property type="match status" value="1"/>
</dbReference>
<proteinExistence type="predicted"/>
<comment type="caution">
    <text evidence="8">The sequence shown here is derived from an EMBL/GenBank/DDBJ whole genome shotgun (WGS) entry which is preliminary data.</text>
</comment>
<dbReference type="Proteomes" id="UP000785613">
    <property type="component" value="Unassembled WGS sequence"/>
</dbReference>
<keyword evidence="6" id="KW-0804">Transcription</keyword>
<dbReference type="Pfam" id="PF23639">
    <property type="entry name" value="DUF7146"/>
    <property type="match status" value="1"/>
</dbReference>
<evidence type="ECO:0000256" key="6">
    <source>
        <dbReference type="ARBA" id="ARBA00023163"/>
    </source>
</evidence>
<evidence type="ECO:0000256" key="3">
    <source>
        <dbReference type="ARBA" id="ARBA00022679"/>
    </source>
</evidence>
<dbReference type="SUPFAM" id="SSF57783">
    <property type="entry name" value="Zinc beta-ribbon"/>
    <property type="match status" value="1"/>
</dbReference>
<dbReference type="InterPro" id="IPR036977">
    <property type="entry name" value="DNA_primase_Znf_CHC2"/>
</dbReference>
<feature type="domain" description="DNA primase/helicase Gp4 N-terminal Bacteriophage T7-like" evidence="7">
    <location>
        <begin position="32"/>
        <end position="68"/>
    </location>
</feature>
<gene>
    <name evidence="8" type="ORF">F0185_17370</name>
</gene>
<accession>A0ABX0LSK7</accession>
<dbReference type="EMBL" id="VUYU01000011">
    <property type="protein sequence ID" value="NHZ35340.1"/>
    <property type="molecule type" value="Genomic_DNA"/>
</dbReference>
<evidence type="ECO:0000259" key="7">
    <source>
        <dbReference type="SMART" id="SM00778"/>
    </source>
</evidence>
<organism evidence="8 9">
    <name type="scientific">Massilia rubra</name>
    <dbReference type="NCBI Taxonomy" id="2607910"/>
    <lineage>
        <taxon>Bacteria</taxon>
        <taxon>Pseudomonadati</taxon>
        <taxon>Pseudomonadota</taxon>
        <taxon>Betaproteobacteria</taxon>
        <taxon>Burkholderiales</taxon>
        <taxon>Oxalobacteraceae</taxon>
        <taxon>Telluria group</taxon>
        <taxon>Massilia</taxon>
    </lineage>
</organism>
<keyword evidence="1" id="KW-0240">DNA-directed RNA polymerase</keyword>
<dbReference type="InterPro" id="IPR013237">
    <property type="entry name" value="Phage_T7_Gp4_N"/>
</dbReference>
<keyword evidence="2" id="KW-0639">Primosome</keyword>
<evidence type="ECO:0000313" key="8">
    <source>
        <dbReference type="EMBL" id="NHZ35340.1"/>
    </source>
</evidence>
<evidence type="ECO:0000256" key="1">
    <source>
        <dbReference type="ARBA" id="ARBA00022478"/>
    </source>
</evidence>
<evidence type="ECO:0000256" key="5">
    <source>
        <dbReference type="ARBA" id="ARBA00022705"/>
    </source>
</evidence>
<dbReference type="InterPro" id="IPR055570">
    <property type="entry name" value="DUF7146"/>
</dbReference>
<evidence type="ECO:0000313" key="9">
    <source>
        <dbReference type="Proteomes" id="UP000785613"/>
    </source>
</evidence>
<dbReference type="Gene3D" id="3.90.580.10">
    <property type="entry name" value="Zinc finger, CHC2-type domain"/>
    <property type="match status" value="1"/>
</dbReference>
<keyword evidence="5" id="KW-0235">DNA replication</keyword>
<dbReference type="InterPro" id="IPR006171">
    <property type="entry name" value="TOPRIM_dom"/>
</dbReference>
<protein>
    <recommendedName>
        <fullName evidence="7">DNA primase/helicase Gp4 N-terminal Bacteriophage T7-like domain-containing protein</fullName>
    </recommendedName>
</protein>
<keyword evidence="9" id="KW-1185">Reference proteome</keyword>
<keyword evidence="3" id="KW-0808">Transferase</keyword>
<reference evidence="8 9" key="1">
    <citation type="submission" date="2019-09" db="EMBL/GenBank/DDBJ databases">
        <title>Taxonomy of Antarctic Massilia spp.: description of Massilia rubra sp. nov., Massilia aquatica sp. nov., Massilia mucilaginosa sp. nov., Massilia frigida sp. nov. isolated from streams, lakes and regoliths.</title>
        <authorList>
            <person name="Holochova P."/>
            <person name="Sedlacek I."/>
            <person name="Kralova S."/>
            <person name="Maslanova I."/>
            <person name="Busse H.-J."/>
            <person name="Stankova E."/>
            <person name="Vrbovska V."/>
            <person name="Kovarovic V."/>
            <person name="Bartak M."/>
            <person name="Svec P."/>
            <person name="Pantucek R."/>
        </authorList>
    </citation>
    <scope>NUCLEOTIDE SEQUENCE [LARGE SCALE GENOMIC DNA]</scope>
    <source>
        <strain evidence="8 9">CCM 8692</strain>
    </source>
</reference>
<sequence length="308" mass="32990">MQTTKPRTAEEAIGRWPGILQALGIDPAFLTKKHGPCPMCGGKDRFRFDDKEGRGTWFCSGCGSGDGFRLLQQIKGMAFKEAAQEIDRIIGTVPTGPIAAQRTDASKIEALTNVWKASRPVTRNDPVGLYLHRRLGIEQASGDLRYHPALRYTDTDGTDLGRFPAMLARMRYPDGSGASIHRTYLTESGEKALVPQAKKIMAGKPLNTAAVRLGQASSRLGIAEGIESALGAAKRFGVPVWAATNAVLLESWVPPAGVESVLIAGDNDAGSSWAGQAAAFALAKRLVREGYAVEVQIPSDAGKDWADE</sequence>
<name>A0ABX0LSK7_9BURK</name>
<evidence type="ECO:0000256" key="4">
    <source>
        <dbReference type="ARBA" id="ARBA00022695"/>
    </source>
</evidence>
<dbReference type="SMART" id="SM00778">
    <property type="entry name" value="Prim_Zn_Ribbon"/>
    <property type="match status" value="1"/>
</dbReference>